<dbReference type="AlphaFoldDB" id="A0A4S2J9S2"/>
<keyword evidence="3" id="KW-1185">Reference proteome</keyword>
<proteinExistence type="predicted"/>
<protein>
    <submittedName>
        <fullName evidence="2">Uncharacterized protein</fullName>
    </submittedName>
</protein>
<evidence type="ECO:0000313" key="2">
    <source>
        <dbReference type="EMBL" id="TGZ32062.1"/>
    </source>
</evidence>
<accession>A0A4S2J9S2</accession>
<dbReference type="EMBL" id="QBLH01003970">
    <property type="protein sequence ID" value="TGZ32062.1"/>
    <property type="molecule type" value="Genomic_DNA"/>
</dbReference>
<evidence type="ECO:0000313" key="3">
    <source>
        <dbReference type="Proteomes" id="UP000310200"/>
    </source>
</evidence>
<comment type="caution">
    <text evidence="2">The sequence shown here is derived from an EMBL/GenBank/DDBJ whole genome shotgun (WGS) entry which is preliminary data.</text>
</comment>
<dbReference type="Proteomes" id="UP000310200">
    <property type="component" value="Unassembled WGS sequence"/>
</dbReference>
<organism evidence="2 3">
    <name type="scientific">Temnothorax longispinosus</name>
    <dbReference type="NCBI Taxonomy" id="300112"/>
    <lineage>
        <taxon>Eukaryota</taxon>
        <taxon>Metazoa</taxon>
        <taxon>Ecdysozoa</taxon>
        <taxon>Arthropoda</taxon>
        <taxon>Hexapoda</taxon>
        <taxon>Insecta</taxon>
        <taxon>Pterygota</taxon>
        <taxon>Neoptera</taxon>
        <taxon>Endopterygota</taxon>
        <taxon>Hymenoptera</taxon>
        <taxon>Apocrita</taxon>
        <taxon>Aculeata</taxon>
        <taxon>Formicoidea</taxon>
        <taxon>Formicidae</taxon>
        <taxon>Myrmicinae</taxon>
        <taxon>Temnothorax</taxon>
    </lineage>
</organism>
<reference evidence="2 3" key="1">
    <citation type="journal article" date="2019" name="Philos. Trans. R. Soc. Lond., B, Biol. Sci.">
        <title>Ant behaviour and brain gene expression of defending hosts depend on the ecological success of the intruding social parasite.</title>
        <authorList>
            <person name="Kaur R."/>
            <person name="Stoldt M."/>
            <person name="Jongepier E."/>
            <person name="Feldmeyer B."/>
            <person name="Menzel F."/>
            <person name="Bornberg-Bauer E."/>
            <person name="Foitzik S."/>
        </authorList>
    </citation>
    <scope>NUCLEOTIDE SEQUENCE [LARGE SCALE GENOMIC DNA]</scope>
    <source>
        <tissue evidence="2">Whole body</tissue>
    </source>
</reference>
<sequence length="85" mass="9495">MRNARVSYDGPMKDEAQKKKRSSRLNAYEATEEVKRTISHEAALDRRGSQRLSRGAFVEPSSVEEEELGVAQEAVEPGCALRRAC</sequence>
<name>A0A4S2J9S2_9HYME</name>
<evidence type="ECO:0000256" key="1">
    <source>
        <dbReference type="SAM" id="MobiDB-lite"/>
    </source>
</evidence>
<feature type="region of interest" description="Disordered" evidence="1">
    <location>
        <begin position="1"/>
        <end position="26"/>
    </location>
</feature>
<gene>
    <name evidence="2" type="ORF">DBV15_03796</name>
</gene>